<evidence type="ECO:0000313" key="7">
    <source>
        <dbReference type="Proteomes" id="UP000624244"/>
    </source>
</evidence>
<keyword evidence="1" id="KW-0436">Ligase</keyword>
<dbReference type="AlphaFoldDB" id="A0A8H6DT79"/>
<dbReference type="GO" id="GO:0016874">
    <property type="term" value="F:ligase activity"/>
    <property type="evidence" value="ECO:0007669"/>
    <property type="project" value="UniProtKB-KW"/>
</dbReference>
<dbReference type="Pfam" id="PF13535">
    <property type="entry name" value="ATP-grasp_4"/>
    <property type="match status" value="1"/>
</dbReference>
<dbReference type="SUPFAM" id="SSF56059">
    <property type="entry name" value="Glutathione synthetase ATP-binding domain-like"/>
    <property type="match status" value="1"/>
</dbReference>
<dbReference type="Gene3D" id="3.40.50.20">
    <property type="match status" value="1"/>
</dbReference>
<protein>
    <recommendedName>
        <fullName evidence="5">ATP-grasp domain-containing protein</fullName>
    </recommendedName>
</protein>
<accession>A0A8H6DT79</accession>
<evidence type="ECO:0000259" key="5">
    <source>
        <dbReference type="PROSITE" id="PS50975"/>
    </source>
</evidence>
<reference evidence="6" key="1">
    <citation type="submission" date="2019-11" db="EMBL/GenBank/DDBJ databases">
        <title>Bipolaris sorokiniana Genome sequencing.</title>
        <authorList>
            <person name="Wang H."/>
        </authorList>
    </citation>
    <scope>NUCLEOTIDE SEQUENCE</scope>
</reference>
<dbReference type="PANTHER" id="PTHR43585">
    <property type="entry name" value="FUMIPYRROLE BIOSYNTHESIS PROTEIN C"/>
    <property type="match status" value="1"/>
</dbReference>
<dbReference type="Gene3D" id="3.30.470.20">
    <property type="entry name" value="ATP-grasp fold, B domain"/>
    <property type="match status" value="1"/>
</dbReference>
<evidence type="ECO:0000256" key="4">
    <source>
        <dbReference type="PROSITE-ProRule" id="PRU00409"/>
    </source>
</evidence>
<dbReference type="PROSITE" id="PS50975">
    <property type="entry name" value="ATP_GRASP"/>
    <property type="match status" value="1"/>
</dbReference>
<dbReference type="InterPro" id="IPR052032">
    <property type="entry name" value="ATP-dep_AA_Ligase"/>
</dbReference>
<evidence type="ECO:0000256" key="2">
    <source>
        <dbReference type="ARBA" id="ARBA00022741"/>
    </source>
</evidence>
<dbReference type="InterPro" id="IPR041472">
    <property type="entry name" value="BL00235/CARNS1_N"/>
</dbReference>
<organism evidence="6 7">
    <name type="scientific">Cochliobolus sativus</name>
    <name type="common">Common root rot and spot blotch fungus</name>
    <name type="synonym">Bipolaris sorokiniana</name>
    <dbReference type="NCBI Taxonomy" id="45130"/>
    <lineage>
        <taxon>Eukaryota</taxon>
        <taxon>Fungi</taxon>
        <taxon>Dikarya</taxon>
        <taxon>Ascomycota</taxon>
        <taxon>Pezizomycotina</taxon>
        <taxon>Dothideomycetes</taxon>
        <taxon>Pleosporomycetidae</taxon>
        <taxon>Pleosporales</taxon>
        <taxon>Pleosporineae</taxon>
        <taxon>Pleosporaceae</taxon>
        <taxon>Bipolaris</taxon>
    </lineage>
</organism>
<keyword evidence="3 4" id="KW-0067">ATP-binding</keyword>
<dbReference type="Gene3D" id="3.30.1490.20">
    <property type="entry name" value="ATP-grasp fold, A domain"/>
    <property type="match status" value="1"/>
</dbReference>
<dbReference type="Proteomes" id="UP000624244">
    <property type="component" value="Unassembled WGS sequence"/>
</dbReference>
<evidence type="ECO:0000256" key="1">
    <source>
        <dbReference type="ARBA" id="ARBA00022598"/>
    </source>
</evidence>
<dbReference type="PANTHER" id="PTHR43585:SF2">
    <property type="entry name" value="ATP-GRASP ENZYME FSQD"/>
    <property type="match status" value="1"/>
</dbReference>
<dbReference type="Pfam" id="PF18130">
    <property type="entry name" value="ATPgrasp_N"/>
    <property type="match status" value="1"/>
</dbReference>
<dbReference type="GO" id="GO:0005524">
    <property type="term" value="F:ATP binding"/>
    <property type="evidence" value="ECO:0007669"/>
    <property type="project" value="UniProtKB-UniRule"/>
</dbReference>
<dbReference type="GO" id="GO:0046872">
    <property type="term" value="F:metal ion binding"/>
    <property type="evidence" value="ECO:0007669"/>
    <property type="project" value="InterPro"/>
</dbReference>
<keyword evidence="2 4" id="KW-0547">Nucleotide-binding</keyword>
<dbReference type="InterPro" id="IPR013815">
    <property type="entry name" value="ATP_grasp_subdomain_1"/>
</dbReference>
<proteinExistence type="predicted"/>
<dbReference type="InterPro" id="IPR011761">
    <property type="entry name" value="ATP-grasp"/>
</dbReference>
<evidence type="ECO:0000256" key="3">
    <source>
        <dbReference type="ARBA" id="ARBA00022840"/>
    </source>
</evidence>
<gene>
    <name evidence="6" type="ORF">GGP41_003127</name>
</gene>
<name>A0A8H6DT79_COCSA</name>
<comment type="caution">
    <text evidence="6">The sequence shown here is derived from an EMBL/GenBank/DDBJ whole genome shotgun (WGS) entry which is preliminary data.</text>
</comment>
<sequence length="699" mass="77821">MGQFTLQGVVNQLMTQTFSAVSIPSPFPLLRWRINQGSAKVLFKVLDLTVSGQSSLEAVWWLDLKVTRNVSDHFASTAVTVLPRNILAPNKESNPSWTKLLDKTAGEALSDDDATHPHDRTIIRLVFSKNSGHAVRSDYLVYRLTGAQYVTSVISFLDPQANVVEVAPEHYRSITTLSDFTKLFEHAIGGIVSNGPDELFTVESWQQYLDGEFIKRLSVPWIFKQPLRRYRVFWVQGRADIESSIQFYKAARALSITIVVLDQPDHWLQDDTGPHAQYREAFIPIRVDGDEGLTQRVVDVVRSYPHRVDGIVTISDVRLPFVARACEILGLPTSPSAAYILTGDKGATRELEDAAANKKEGFVLNAADKLNTFLEQAGNTIEYPLIIKPCTGWNSDCVVKVQTRDELYAAVFRASSRHANSPNCDTRVVVEPYIEGPEVDANFVVLDGEVLFCDVSDDFPSTGDHSGGSTSAPAANFMETLMDVPTNLPSEEQELMKSSLAESIARLGFKSGIFHCEARVRNSRAQYEHGLDGILDLSVSKRTEATQSPTCYLHEVNARSPGYINCVAALLAYGVDYYAIRLLLSLGPQENERVRILAQPFLRSKPQYILGVVVLPPTRSGIMVSENAVEDYLVENPDIRKHVVHHQILRKKGEFIEGPDSNELLAVGYIIVASKSSRRQCLELARQISETFDYKLESD</sequence>
<evidence type="ECO:0000313" key="6">
    <source>
        <dbReference type="EMBL" id="KAF5845505.1"/>
    </source>
</evidence>
<dbReference type="EMBL" id="WNKQ01000019">
    <property type="protein sequence ID" value="KAF5845505.1"/>
    <property type="molecule type" value="Genomic_DNA"/>
</dbReference>
<feature type="domain" description="ATP-grasp" evidence="5">
    <location>
        <begin position="348"/>
        <end position="586"/>
    </location>
</feature>